<keyword evidence="2" id="KW-1185">Reference proteome</keyword>
<gene>
    <name evidence="1" type="ORF">JI746_10445</name>
</gene>
<protein>
    <submittedName>
        <fullName evidence="1">Uncharacterized protein</fullName>
    </submittedName>
</protein>
<accession>A0ABS1JN17</accession>
<comment type="caution">
    <text evidence="1">The sequence shown here is derived from an EMBL/GenBank/DDBJ whole genome shotgun (WGS) entry which is preliminary data.</text>
</comment>
<sequence>MFTWLKRRVAAPARPPGRAIASAPLRTPTRAAAARVDSALRHAPRFQDTAPLPEVVAEGNTQADWSAWEDSCMALDSQMQDIVPQNRVFVRDAQPSQLSQFDDVDAFASVRRKRDI</sequence>
<reference evidence="1 2" key="1">
    <citation type="journal article" date="2017" name="Int. J. Syst. Evol. Microbiol.">
        <title>Ramlibacter alkalitolerans sp. nov., alkali-tolerant bacterium isolated from soil of ginseng.</title>
        <authorList>
            <person name="Lee D.H."/>
            <person name="Cha C.J."/>
        </authorList>
    </citation>
    <scope>NUCLEOTIDE SEQUENCE [LARGE SCALE GENOMIC DNA]</scope>
    <source>
        <strain evidence="1 2">KACC 19305</strain>
    </source>
</reference>
<name>A0ABS1JN17_9BURK</name>
<dbReference type="RefSeq" id="WP_201689205.1">
    <property type="nucleotide sequence ID" value="NZ_JAEQND010000005.1"/>
</dbReference>
<evidence type="ECO:0000313" key="1">
    <source>
        <dbReference type="EMBL" id="MBL0425526.1"/>
    </source>
</evidence>
<dbReference type="EMBL" id="JAEQND010000005">
    <property type="protein sequence ID" value="MBL0425526.1"/>
    <property type="molecule type" value="Genomic_DNA"/>
</dbReference>
<dbReference type="Proteomes" id="UP000622707">
    <property type="component" value="Unassembled WGS sequence"/>
</dbReference>
<evidence type="ECO:0000313" key="2">
    <source>
        <dbReference type="Proteomes" id="UP000622707"/>
    </source>
</evidence>
<organism evidence="1 2">
    <name type="scientific">Ramlibacter alkalitolerans</name>
    <dbReference type="NCBI Taxonomy" id="2039631"/>
    <lineage>
        <taxon>Bacteria</taxon>
        <taxon>Pseudomonadati</taxon>
        <taxon>Pseudomonadota</taxon>
        <taxon>Betaproteobacteria</taxon>
        <taxon>Burkholderiales</taxon>
        <taxon>Comamonadaceae</taxon>
        <taxon>Ramlibacter</taxon>
    </lineage>
</organism>
<proteinExistence type="predicted"/>